<reference evidence="3" key="1">
    <citation type="submission" date="2017-02" db="EMBL/GenBank/DDBJ databases">
        <authorList>
            <person name="Varghese N."/>
            <person name="Submissions S."/>
        </authorList>
    </citation>
    <scope>NUCLEOTIDE SEQUENCE [LARGE SCALE GENOMIC DNA]</scope>
    <source>
        <strain evidence="3">ATCC 700200</strain>
    </source>
</reference>
<dbReference type="InterPro" id="IPR012296">
    <property type="entry name" value="Nuclease_put_TT1808"/>
</dbReference>
<dbReference type="InterPro" id="IPR011335">
    <property type="entry name" value="Restrct_endonuc-II-like"/>
</dbReference>
<organism evidence="2 3">
    <name type="scientific">Prosthecobacter debontii</name>
    <dbReference type="NCBI Taxonomy" id="48467"/>
    <lineage>
        <taxon>Bacteria</taxon>
        <taxon>Pseudomonadati</taxon>
        <taxon>Verrucomicrobiota</taxon>
        <taxon>Verrucomicrobiia</taxon>
        <taxon>Verrucomicrobiales</taxon>
        <taxon>Verrucomicrobiaceae</taxon>
        <taxon>Prosthecobacter</taxon>
    </lineage>
</organism>
<keyword evidence="2" id="KW-0540">Nuclease</keyword>
<accession>A0A1T4YLM7</accession>
<name>A0A1T4YLM7_9BACT</name>
<keyword evidence="2" id="KW-0255">Endonuclease</keyword>
<evidence type="ECO:0000313" key="3">
    <source>
        <dbReference type="Proteomes" id="UP000190774"/>
    </source>
</evidence>
<dbReference type="AlphaFoldDB" id="A0A1T4YLM7"/>
<keyword evidence="3" id="KW-1185">Reference proteome</keyword>
<dbReference type="SUPFAM" id="SSF52980">
    <property type="entry name" value="Restriction endonuclease-like"/>
    <property type="match status" value="1"/>
</dbReference>
<feature type="domain" description="Putative restriction endonuclease" evidence="1">
    <location>
        <begin position="20"/>
        <end position="134"/>
    </location>
</feature>
<dbReference type="OrthoDB" id="952185at2"/>
<dbReference type="GO" id="GO:0004519">
    <property type="term" value="F:endonuclease activity"/>
    <property type="evidence" value="ECO:0007669"/>
    <property type="project" value="UniProtKB-KW"/>
</dbReference>
<proteinExistence type="predicted"/>
<evidence type="ECO:0000259" key="1">
    <source>
        <dbReference type="Pfam" id="PF05685"/>
    </source>
</evidence>
<protein>
    <submittedName>
        <fullName evidence="2">Endonuclease, Uma2 family (Restriction endonuclease fold)</fullName>
    </submittedName>
</protein>
<dbReference type="EMBL" id="FUYE01000014">
    <property type="protein sequence ID" value="SKB02737.1"/>
    <property type="molecule type" value="Genomic_DNA"/>
</dbReference>
<dbReference type="CDD" id="cd06260">
    <property type="entry name" value="DUF820-like"/>
    <property type="match status" value="1"/>
</dbReference>
<dbReference type="RefSeq" id="WP_078814846.1">
    <property type="nucleotide sequence ID" value="NZ_FUYE01000014.1"/>
</dbReference>
<dbReference type="Proteomes" id="UP000190774">
    <property type="component" value="Unassembled WGS sequence"/>
</dbReference>
<dbReference type="Gene3D" id="3.90.1570.10">
    <property type="entry name" value="tt1808, chain A"/>
    <property type="match status" value="1"/>
</dbReference>
<keyword evidence="2" id="KW-0378">Hydrolase</keyword>
<gene>
    <name evidence="2" type="ORF">SAMN02745166_03671</name>
</gene>
<dbReference type="STRING" id="48467.SAMN02745166_03671"/>
<dbReference type="InterPro" id="IPR008538">
    <property type="entry name" value="Uma2"/>
</dbReference>
<evidence type="ECO:0000313" key="2">
    <source>
        <dbReference type="EMBL" id="SKB02737.1"/>
    </source>
</evidence>
<sequence>MSTAILEDPAPLSYEEERGKPMPSFHHGIVQANLIVEFAKRSDYRCVSEVAVIVESVSYTPDICLYPRKQVDFRHDTVRMKEPPVVAVEIFSPSQGSLEIMEKVDTYLQAGVKSVWVVAPPLTSITIYTADGKQKGFLEGTVTDPATGIQVEMDQVFR</sequence>
<dbReference type="Pfam" id="PF05685">
    <property type="entry name" value="Uma2"/>
    <property type="match status" value="1"/>
</dbReference>